<accession>A0A8H6IUD5</accession>
<dbReference type="Proteomes" id="UP000652219">
    <property type="component" value="Unassembled WGS sequence"/>
</dbReference>
<protein>
    <submittedName>
        <fullName evidence="2">Putative ricin b lectin</fullName>
    </submittedName>
</protein>
<comment type="caution">
    <text evidence="2">The sequence shown here is derived from an EMBL/GenBank/DDBJ whole genome shotgun (WGS) entry which is preliminary data.</text>
</comment>
<dbReference type="EMBL" id="WIGN01000332">
    <property type="protein sequence ID" value="KAF6798791.1"/>
    <property type="molecule type" value="Genomic_DNA"/>
</dbReference>
<keyword evidence="3" id="KW-1185">Reference proteome</keyword>
<evidence type="ECO:0000256" key="1">
    <source>
        <dbReference type="SAM" id="SignalP"/>
    </source>
</evidence>
<keyword evidence="1" id="KW-0732">Signal</keyword>
<dbReference type="AlphaFoldDB" id="A0A8H6IUD5"/>
<dbReference type="SUPFAM" id="SSF55486">
    <property type="entry name" value="Metalloproteases ('zincins'), catalytic domain"/>
    <property type="match status" value="1"/>
</dbReference>
<evidence type="ECO:0000313" key="3">
    <source>
        <dbReference type="Proteomes" id="UP000652219"/>
    </source>
</evidence>
<gene>
    <name evidence="2" type="ORF">CSOJ01_12632</name>
</gene>
<dbReference type="GO" id="GO:0030246">
    <property type="term" value="F:carbohydrate binding"/>
    <property type="evidence" value="ECO:0007669"/>
    <property type="project" value="UniProtKB-KW"/>
</dbReference>
<keyword evidence="2" id="KW-0430">Lectin</keyword>
<evidence type="ECO:0000313" key="2">
    <source>
        <dbReference type="EMBL" id="KAF6798791.1"/>
    </source>
</evidence>
<organism evidence="2 3">
    <name type="scientific">Colletotrichum sojae</name>
    <dbReference type="NCBI Taxonomy" id="2175907"/>
    <lineage>
        <taxon>Eukaryota</taxon>
        <taxon>Fungi</taxon>
        <taxon>Dikarya</taxon>
        <taxon>Ascomycota</taxon>
        <taxon>Pezizomycotina</taxon>
        <taxon>Sordariomycetes</taxon>
        <taxon>Hypocreomycetidae</taxon>
        <taxon>Glomerellales</taxon>
        <taxon>Glomerellaceae</taxon>
        <taxon>Colletotrichum</taxon>
        <taxon>Colletotrichum orchidearum species complex</taxon>
    </lineage>
</organism>
<proteinExistence type="predicted"/>
<sequence length="175" mass="18921">MKLSLIAVVAACAAAAEGAITYTIQRATNPTADQTDAYNKIDAAMKLAVARHSRLGTATKNLRVYYAPGVPTAEASYNGDVRFGSNRSYMNERTALHEISHTLGIGQTAAFDRKCAAKDWATALPLLRSWDGSAAVINCGGSHIWPYGLNYDNEWSESNANRHVQLINAMIKDGM</sequence>
<name>A0A8H6IUD5_9PEZI</name>
<feature type="chain" id="PRO_5034196583" evidence="1">
    <location>
        <begin position="19"/>
        <end position="175"/>
    </location>
</feature>
<feature type="signal peptide" evidence="1">
    <location>
        <begin position="1"/>
        <end position="18"/>
    </location>
</feature>
<reference evidence="2 3" key="1">
    <citation type="journal article" date="2020" name="Phytopathology">
        <title>Genome Sequence Resources of Colletotrichum truncatum, C. plurivorum, C. musicola, and C. sojae: Four Species Pathogenic to Soybean (Glycine max).</title>
        <authorList>
            <person name="Rogerio F."/>
            <person name="Boufleur T.R."/>
            <person name="Ciampi-Guillardi M."/>
            <person name="Sukno S.A."/>
            <person name="Thon M.R."/>
            <person name="Massola Junior N.S."/>
            <person name="Baroncelli R."/>
        </authorList>
    </citation>
    <scope>NUCLEOTIDE SEQUENCE [LARGE SCALE GENOMIC DNA]</scope>
    <source>
        <strain evidence="2 3">LFN0009</strain>
    </source>
</reference>